<dbReference type="EMBL" id="LR721785">
    <property type="protein sequence ID" value="VVW57056.1"/>
    <property type="molecule type" value="Genomic_DNA"/>
</dbReference>
<dbReference type="AlphaFoldDB" id="A0A5K1F8A3"/>
<proteinExistence type="predicted"/>
<dbReference type="PROSITE" id="PS50022">
    <property type="entry name" value="FA58C_3"/>
    <property type="match status" value="1"/>
</dbReference>
<evidence type="ECO:0000313" key="2">
    <source>
        <dbReference type="EMBL" id="VVW57056.1"/>
    </source>
</evidence>
<evidence type="ECO:0000259" key="1">
    <source>
        <dbReference type="PROSITE" id="PS50022"/>
    </source>
</evidence>
<accession>A0A5K1F8A3</accession>
<gene>
    <name evidence="2" type="ORF">NYM_LOCUS24384</name>
</gene>
<protein>
    <recommendedName>
        <fullName evidence="1">F5/8 type C domain-containing protein</fullName>
    </recommendedName>
</protein>
<reference evidence="2" key="1">
    <citation type="submission" date="2019-09" db="EMBL/GenBank/DDBJ databases">
        <authorList>
            <person name="Zhang L."/>
        </authorList>
    </citation>
    <scope>NUCLEOTIDE SEQUENCE</scope>
</reference>
<feature type="domain" description="F5/8 type C" evidence="1">
    <location>
        <begin position="1"/>
        <end position="22"/>
    </location>
</feature>
<sequence length="22" mass="2485">MNSPAERAAWLSSAYNSSRWIS</sequence>
<organism evidence="2">
    <name type="scientific">Nymphaea colorata</name>
    <name type="common">pocket water lily</name>
    <dbReference type="NCBI Taxonomy" id="210225"/>
    <lineage>
        <taxon>Eukaryota</taxon>
        <taxon>Viridiplantae</taxon>
        <taxon>Streptophyta</taxon>
        <taxon>Embryophyta</taxon>
        <taxon>Tracheophyta</taxon>
        <taxon>Spermatophyta</taxon>
        <taxon>Magnoliopsida</taxon>
        <taxon>Nymphaeales</taxon>
        <taxon>Nymphaeaceae</taxon>
        <taxon>Nymphaea</taxon>
    </lineage>
</organism>
<name>A0A5K1F8A3_9MAGN</name>
<dbReference type="InterPro" id="IPR000421">
    <property type="entry name" value="FA58C"/>
</dbReference>